<feature type="transmembrane region" description="Helical" evidence="5">
    <location>
        <begin position="140"/>
        <end position="159"/>
    </location>
</feature>
<evidence type="ECO:0000313" key="7">
    <source>
        <dbReference type="EMBL" id="CDW21810.1"/>
    </source>
</evidence>
<accession>A0A0K2T7M5</accession>
<dbReference type="InterPro" id="IPR036734">
    <property type="entry name" value="Neur_chan_lig-bd_sf"/>
</dbReference>
<dbReference type="InterPro" id="IPR006201">
    <property type="entry name" value="Neur_channel"/>
</dbReference>
<dbReference type="Gene3D" id="2.70.170.10">
    <property type="entry name" value="Neurotransmitter-gated ion-channel ligand-binding domain"/>
    <property type="match status" value="1"/>
</dbReference>
<comment type="subcellular location">
    <subcellularLocation>
        <location evidence="1">Membrane</location>
        <topology evidence="1">Multi-pass membrane protein</topology>
    </subcellularLocation>
</comment>
<keyword evidence="4 5" id="KW-0472">Membrane</keyword>
<feature type="non-terminal residue" evidence="7">
    <location>
        <position position="1"/>
    </location>
</feature>
<evidence type="ECO:0000256" key="3">
    <source>
        <dbReference type="ARBA" id="ARBA00022989"/>
    </source>
</evidence>
<evidence type="ECO:0000256" key="4">
    <source>
        <dbReference type="ARBA" id="ARBA00023136"/>
    </source>
</evidence>
<name>A0A0K2T7M5_LEPSM</name>
<reference evidence="7" key="1">
    <citation type="submission" date="2014-05" db="EMBL/GenBank/DDBJ databases">
        <authorList>
            <person name="Chronopoulou M."/>
        </authorList>
    </citation>
    <scope>NUCLEOTIDE SEQUENCE</scope>
    <source>
        <tissue evidence="7">Whole organism</tissue>
    </source>
</reference>
<dbReference type="PANTHER" id="PTHR18945">
    <property type="entry name" value="NEUROTRANSMITTER GATED ION CHANNEL"/>
    <property type="match status" value="1"/>
</dbReference>
<evidence type="ECO:0000256" key="1">
    <source>
        <dbReference type="ARBA" id="ARBA00004141"/>
    </source>
</evidence>
<dbReference type="SUPFAM" id="SSF90112">
    <property type="entry name" value="Neurotransmitter-gated ion-channel transmembrane pore"/>
    <property type="match status" value="1"/>
</dbReference>
<dbReference type="InterPro" id="IPR038050">
    <property type="entry name" value="Neuro_actylchol_rec"/>
</dbReference>
<keyword evidence="3 5" id="KW-1133">Transmembrane helix</keyword>
<keyword evidence="2 5" id="KW-0812">Transmembrane</keyword>
<feature type="transmembrane region" description="Helical" evidence="5">
    <location>
        <begin position="165"/>
        <end position="184"/>
    </location>
</feature>
<dbReference type="AlphaFoldDB" id="A0A0K2T7M5"/>
<feature type="domain" description="Neurotransmitter-gated ion-channel ligand-binding" evidence="6">
    <location>
        <begin position="7"/>
        <end position="99"/>
    </location>
</feature>
<dbReference type="GO" id="GO:0004888">
    <property type="term" value="F:transmembrane signaling receptor activity"/>
    <property type="evidence" value="ECO:0007669"/>
    <property type="project" value="InterPro"/>
</dbReference>
<dbReference type="PRINTS" id="PR00252">
    <property type="entry name" value="NRIONCHANNEL"/>
</dbReference>
<dbReference type="InterPro" id="IPR036719">
    <property type="entry name" value="Neuro-gated_channel_TM_sf"/>
</dbReference>
<protein>
    <recommendedName>
        <fullName evidence="6">Neurotransmitter-gated ion-channel ligand-binding domain-containing protein</fullName>
    </recommendedName>
</protein>
<dbReference type="GO" id="GO:0005230">
    <property type="term" value="F:extracellular ligand-gated monoatomic ion channel activity"/>
    <property type="evidence" value="ECO:0007669"/>
    <property type="project" value="InterPro"/>
</dbReference>
<organism evidence="7">
    <name type="scientific">Lepeophtheirus salmonis</name>
    <name type="common">Salmon louse</name>
    <name type="synonym">Caligus salmonis</name>
    <dbReference type="NCBI Taxonomy" id="72036"/>
    <lineage>
        <taxon>Eukaryota</taxon>
        <taxon>Metazoa</taxon>
        <taxon>Ecdysozoa</taxon>
        <taxon>Arthropoda</taxon>
        <taxon>Crustacea</taxon>
        <taxon>Multicrustacea</taxon>
        <taxon>Hexanauplia</taxon>
        <taxon>Copepoda</taxon>
        <taxon>Siphonostomatoida</taxon>
        <taxon>Caligidae</taxon>
        <taxon>Lepeophtheirus</taxon>
    </lineage>
</organism>
<evidence type="ECO:0000256" key="5">
    <source>
        <dbReference type="SAM" id="Phobius"/>
    </source>
</evidence>
<feature type="transmembrane region" description="Helical" evidence="5">
    <location>
        <begin position="196"/>
        <end position="215"/>
    </location>
</feature>
<evidence type="ECO:0000256" key="2">
    <source>
        <dbReference type="ARBA" id="ARBA00022692"/>
    </source>
</evidence>
<dbReference type="Gene3D" id="1.20.58.390">
    <property type="entry name" value="Neurotransmitter-gated ion-channel transmembrane domain"/>
    <property type="match status" value="1"/>
</dbReference>
<dbReference type="SUPFAM" id="SSF63712">
    <property type="entry name" value="Nicotinic receptor ligand binding domain-like"/>
    <property type="match status" value="1"/>
</dbReference>
<dbReference type="GO" id="GO:0016020">
    <property type="term" value="C:membrane"/>
    <property type="evidence" value="ECO:0007669"/>
    <property type="project" value="UniProtKB-SubCell"/>
</dbReference>
<dbReference type="InterPro" id="IPR006202">
    <property type="entry name" value="Neur_chan_lig-bd"/>
</dbReference>
<dbReference type="EMBL" id="HACA01004449">
    <property type="protein sequence ID" value="CDW21810.1"/>
    <property type="molecule type" value="Transcribed_RNA"/>
</dbReference>
<sequence length="243" mass="28583">ANLGMNTTLILDRLIHVWNPNPHFINGRVLPKKIPRISMRIQPDGRVRKNSRYLLECHCNMDWTYFPMDQQKCSVVIQGSTLEPENIHYYTNQKNLSIGRTLMIEFGVIHTSIKSIDNPYTTDPSTLLVLQFTLNRMPNYYIINYYLPSIMIVSFSWVSFWSCSVSNSVGCILFSFLSFIFVMFKTNKEALFNHYLRAIDIFSIVSLGLILLSFWDIFRKNVNKRRDILRRQMDCDKVWTKSE</sequence>
<proteinExistence type="predicted"/>
<evidence type="ECO:0000259" key="6">
    <source>
        <dbReference type="Pfam" id="PF02931"/>
    </source>
</evidence>
<dbReference type="Pfam" id="PF02931">
    <property type="entry name" value="Neur_chan_LBD"/>
    <property type="match status" value="1"/>
</dbReference>
<feature type="non-terminal residue" evidence="7">
    <location>
        <position position="243"/>
    </location>
</feature>